<dbReference type="GO" id="GO:0004252">
    <property type="term" value="F:serine-type endopeptidase activity"/>
    <property type="evidence" value="ECO:0007669"/>
    <property type="project" value="UniProtKB-UniRule"/>
</dbReference>
<evidence type="ECO:0000256" key="14">
    <source>
        <dbReference type="ARBA" id="ARBA00023180"/>
    </source>
</evidence>
<evidence type="ECO:0000256" key="8">
    <source>
        <dbReference type="ARBA" id="ARBA00022729"/>
    </source>
</evidence>
<name>A0A1M2V423_TRAPU</name>
<protein>
    <recommendedName>
        <fullName evidence="4">tripeptidyl-peptidase II</fullName>
        <ecNumber evidence="4">3.4.14.10</ecNumber>
    </recommendedName>
</protein>
<evidence type="ECO:0000256" key="2">
    <source>
        <dbReference type="ARBA" id="ARBA00002451"/>
    </source>
</evidence>
<dbReference type="SMART" id="SM00944">
    <property type="entry name" value="Pro-kuma_activ"/>
    <property type="match status" value="1"/>
</dbReference>
<feature type="active site" description="Charge relay system" evidence="15">
    <location>
        <position position="224"/>
    </location>
</feature>
<dbReference type="SUPFAM" id="SSF52743">
    <property type="entry name" value="Subtilisin-like"/>
    <property type="match status" value="1"/>
</dbReference>
<feature type="domain" description="Peptidase S53" evidence="16">
    <location>
        <begin position="152"/>
        <end position="511"/>
    </location>
</feature>
<feature type="active site" description="Charge relay system" evidence="15">
    <location>
        <position position="228"/>
    </location>
</feature>
<dbReference type="Gene3D" id="3.40.50.200">
    <property type="entry name" value="Peptidase S8/S53 domain"/>
    <property type="match status" value="1"/>
</dbReference>
<dbReference type="InterPro" id="IPR030400">
    <property type="entry name" value="Sedolisin_dom"/>
</dbReference>
<keyword evidence="10 15" id="KW-0720">Serine protease</keyword>
<keyword evidence="5" id="KW-0964">Secreted</keyword>
<dbReference type="EC" id="3.4.14.10" evidence="4"/>
<evidence type="ECO:0000256" key="1">
    <source>
        <dbReference type="ARBA" id="ARBA00001910"/>
    </source>
</evidence>
<dbReference type="GO" id="GO:0005576">
    <property type="term" value="C:extracellular region"/>
    <property type="evidence" value="ECO:0007669"/>
    <property type="project" value="UniProtKB-SubCell"/>
</dbReference>
<dbReference type="Pfam" id="PF00082">
    <property type="entry name" value="Peptidase_S8"/>
    <property type="match status" value="1"/>
</dbReference>
<evidence type="ECO:0000256" key="9">
    <source>
        <dbReference type="ARBA" id="ARBA00022801"/>
    </source>
</evidence>
<gene>
    <name evidence="17" type="ORF">TRAPUB_7125</name>
</gene>
<keyword evidence="8" id="KW-0732">Signal</keyword>
<evidence type="ECO:0000256" key="12">
    <source>
        <dbReference type="ARBA" id="ARBA00023026"/>
    </source>
</evidence>
<reference evidence="17 18" key="1">
    <citation type="submission" date="2016-10" db="EMBL/GenBank/DDBJ databases">
        <title>Genome sequence of the basidiomycete white-rot fungus Trametes pubescens.</title>
        <authorList>
            <person name="Makela M.R."/>
            <person name="Granchi Z."/>
            <person name="Peng M."/>
            <person name="De Vries R.P."/>
            <person name="Grigoriev I."/>
            <person name="Riley R."/>
            <person name="Hilden K."/>
        </authorList>
    </citation>
    <scope>NUCLEOTIDE SEQUENCE [LARGE SCALE GENOMIC DNA]</scope>
    <source>
        <strain evidence="17 18">FBCC735</strain>
    </source>
</reference>
<evidence type="ECO:0000256" key="6">
    <source>
        <dbReference type="ARBA" id="ARBA00022670"/>
    </source>
</evidence>
<keyword evidence="11 15" id="KW-0106">Calcium</keyword>
<keyword evidence="18" id="KW-1185">Reference proteome</keyword>
<evidence type="ECO:0000313" key="18">
    <source>
        <dbReference type="Proteomes" id="UP000184267"/>
    </source>
</evidence>
<feature type="binding site" evidence="15">
    <location>
        <position position="489"/>
    </location>
    <ligand>
        <name>Ca(2+)</name>
        <dbReference type="ChEBI" id="CHEBI:29108"/>
    </ligand>
</feature>
<dbReference type="CDD" id="cd04056">
    <property type="entry name" value="Peptidases_S53"/>
    <property type="match status" value="1"/>
</dbReference>
<organism evidence="17 18">
    <name type="scientific">Trametes pubescens</name>
    <name type="common">White-rot fungus</name>
    <dbReference type="NCBI Taxonomy" id="154538"/>
    <lineage>
        <taxon>Eukaryota</taxon>
        <taxon>Fungi</taxon>
        <taxon>Dikarya</taxon>
        <taxon>Basidiomycota</taxon>
        <taxon>Agaricomycotina</taxon>
        <taxon>Agaricomycetes</taxon>
        <taxon>Polyporales</taxon>
        <taxon>Polyporaceae</taxon>
        <taxon>Trametes</taxon>
    </lineage>
</organism>
<dbReference type="GO" id="GO:0046872">
    <property type="term" value="F:metal ion binding"/>
    <property type="evidence" value="ECO:0007669"/>
    <property type="project" value="UniProtKB-UniRule"/>
</dbReference>
<keyword evidence="6 15" id="KW-0645">Protease</keyword>
<dbReference type="Proteomes" id="UP000184267">
    <property type="component" value="Unassembled WGS sequence"/>
</dbReference>
<evidence type="ECO:0000256" key="4">
    <source>
        <dbReference type="ARBA" id="ARBA00012462"/>
    </source>
</evidence>
<dbReference type="PANTHER" id="PTHR14218:SF15">
    <property type="entry name" value="TRIPEPTIDYL-PEPTIDASE 1"/>
    <property type="match status" value="1"/>
</dbReference>
<feature type="binding site" evidence="15">
    <location>
        <position position="471"/>
    </location>
    <ligand>
        <name>Ca(2+)</name>
        <dbReference type="ChEBI" id="CHEBI:29108"/>
    </ligand>
</feature>
<dbReference type="GO" id="GO:0008240">
    <property type="term" value="F:tripeptidyl-peptidase activity"/>
    <property type="evidence" value="ECO:0007669"/>
    <property type="project" value="UniProtKB-EC"/>
</dbReference>
<dbReference type="InterPro" id="IPR050819">
    <property type="entry name" value="Tripeptidyl-peptidase_I"/>
</dbReference>
<comment type="caution">
    <text evidence="17">The sequence shown here is derived from an EMBL/GenBank/DDBJ whole genome shotgun (WGS) entry which is preliminary data.</text>
</comment>
<evidence type="ECO:0000259" key="16">
    <source>
        <dbReference type="PROSITE" id="PS51695"/>
    </source>
</evidence>
<comment type="cofactor">
    <cofactor evidence="15">
        <name>Ca(2+)</name>
        <dbReference type="ChEBI" id="CHEBI:29108"/>
    </cofactor>
    <text evidence="15">Binds 1 Ca(2+) ion per subunit.</text>
</comment>
<feature type="active site" description="Charge relay system" evidence="15">
    <location>
        <position position="428"/>
    </location>
</feature>
<dbReference type="PANTHER" id="PTHR14218">
    <property type="entry name" value="PROTEASE S8 TRIPEPTIDYL PEPTIDASE I CLN2"/>
    <property type="match status" value="1"/>
</dbReference>
<evidence type="ECO:0000256" key="10">
    <source>
        <dbReference type="ARBA" id="ARBA00022825"/>
    </source>
</evidence>
<evidence type="ECO:0000313" key="17">
    <source>
        <dbReference type="EMBL" id="OJT02342.1"/>
    </source>
</evidence>
<keyword evidence="12" id="KW-0843">Virulence</keyword>
<accession>A0A1M2V423</accession>
<comment type="function">
    <text evidence="2">Secreted tripeptidyl-peptidase which degrades proteins at acidic pHs and is involved in virulence.</text>
</comment>
<comment type="subcellular location">
    <subcellularLocation>
        <location evidence="3">Secreted</location>
        <location evidence="3">Extracellular space</location>
    </subcellularLocation>
</comment>
<evidence type="ECO:0000256" key="15">
    <source>
        <dbReference type="PROSITE-ProRule" id="PRU01032"/>
    </source>
</evidence>
<evidence type="ECO:0000256" key="3">
    <source>
        <dbReference type="ARBA" id="ARBA00004239"/>
    </source>
</evidence>
<evidence type="ECO:0000256" key="13">
    <source>
        <dbReference type="ARBA" id="ARBA00023145"/>
    </source>
</evidence>
<dbReference type="PROSITE" id="PS51695">
    <property type="entry name" value="SEDOLISIN"/>
    <property type="match status" value="1"/>
</dbReference>
<evidence type="ECO:0000256" key="7">
    <source>
        <dbReference type="ARBA" id="ARBA00022723"/>
    </source>
</evidence>
<keyword evidence="9 15" id="KW-0378">Hydrolase</keyword>
<keyword evidence="14" id="KW-0325">Glycoprotein</keyword>
<feature type="binding site" evidence="15">
    <location>
        <position position="470"/>
    </location>
    <ligand>
        <name>Ca(2+)</name>
        <dbReference type="ChEBI" id="CHEBI:29108"/>
    </ligand>
</feature>
<comment type="catalytic activity">
    <reaction evidence="1">
        <text>Release of an N-terminal tripeptide from a polypeptide.</text>
        <dbReference type="EC" id="3.4.14.10"/>
    </reaction>
</comment>
<dbReference type="FunFam" id="3.40.50.200:FF:000015">
    <property type="entry name" value="Tripeptidyl peptidase A"/>
    <property type="match status" value="1"/>
</dbReference>
<sequence>MADISPKLRYLDHPSNISNSFTRLLQVEQFVSPTPEAVQAVTNWLSQKNVTATRQSPSGDMLQIQVPFDKADELLNANFTAYVHAPTNTTVWRTLSYSVPADVAQHLSFIYPTTQFIPPATHKVAVQAIGQFPAATKSGSKRADIPPACAQAITPGCLQAIYNIPSTPASAASNSLGVSGFGNEVANPTDLQNFLSQARPDFPNGTFAVQTVDGGSDDGQGTAEASLDIQYTVGVATNVNTMFISVGQKTQDGDLDGFLDIINTLLAMDSPPLVLTTSFGFDETAFSQQAPEIAEKLCDAYAQLGARGTSVLFASGDGGVSGSQANPACDGAAFIPTFPASCPYITAVGSTQGVNPETAADFSAGGFSNIFARPTYQSDAVNSYLQGLGDTNAGLFNTTGRGYPDVSTQGVQFVIEAAGQLQGVEGTSASSPTFASIVALLNDKLLNAGKSPLGFLNPLLYSTGVAALNDITSGSNPGCGTQGFPAAAGWDAVTGLGTPDFQKLAAVAVGSASQAQAVKTGKNVTASTQVKTGKATPSANKRFLEFAPGATNLGDVIRFASADSSSVSIIALPTASP</sequence>
<dbReference type="InterPro" id="IPR036852">
    <property type="entry name" value="Peptidase_S8/S53_dom_sf"/>
</dbReference>
<dbReference type="GO" id="GO:0006508">
    <property type="term" value="P:proteolysis"/>
    <property type="evidence" value="ECO:0007669"/>
    <property type="project" value="UniProtKB-KW"/>
</dbReference>
<evidence type="ECO:0000256" key="11">
    <source>
        <dbReference type="ARBA" id="ARBA00022837"/>
    </source>
</evidence>
<dbReference type="InterPro" id="IPR000209">
    <property type="entry name" value="Peptidase_S8/S53_dom"/>
</dbReference>
<dbReference type="OrthoDB" id="409122at2759"/>
<keyword evidence="7 15" id="KW-0479">Metal-binding</keyword>
<dbReference type="InterPro" id="IPR015366">
    <property type="entry name" value="S53_propep"/>
</dbReference>
<dbReference type="STRING" id="154538.A0A1M2V423"/>
<evidence type="ECO:0000256" key="5">
    <source>
        <dbReference type="ARBA" id="ARBA00022525"/>
    </source>
</evidence>
<dbReference type="OMA" id="CAQAITP"/>
<proteinExistence type="predicted"/>
<dbReference type="CDD" id="cd11377">
    <property type="entry name" value="Pro-peptidase_S53"/>
    <property type="match status" value="1"/>
</dbReference>
<keyword evidence="13" id="KW-0865">Zymogen</keyword>
<dbReference type="Pfam" id="PF09286">
    <property type="entry name" value="Pro-kuma_activ"/>
    <property type="match status" value="1"/>
</dbReference>
<feature type="binding site" evidence="15">
    <location>
        <position position="491"/>
    </location>
    <ligand>
        <name>Ca(2+)</name>
        <dbReference type="ChEBI" id="CHEBI:29108"/>
    </ligand>
</feature>
<dbReference type="AlphaFoldDB" id="A0A1M2V423"/>
<dbReference type="EMBL" id="MNAD01001674">
    <property type="protein sequence ID" value="OJT02342.1"/>
    <property type="molecule type" value="Genomic_DNA"/>
</dbReference>
<dbReference type="SUPFAM" id="SSF54897">
    <property type="entry name" value="Protease propeptides/inhibitors"/>
    <property type="match status" value="1"/>
</dbReference>